<gene>
    <name evidence="3" type="ORF">GTQ45_14660</name>
</gene>
<evidence type="ECO:0000313" key="3">
    <source>
        <dbReference type="EMBL" id="NBG96976.1"/>
    </source>
</evidence>
<evidence type="ECO:0000313" key="4">
    <source>
        <dbReference type="Proteomes" id="UP000470384"/>
    </source>
</evidence>
<keyword evidence="2" id="KW-0472">Membrane</keyword>
<feature type="region of interest" description="Disordered" evidence="1">
    <location>
        <begin position="1"/>
        <end position="21"/>
    </location>
</feature>
<dbReference type="EMBL" id="WXYQ01000013">
    <property type="protein sequence ID" value="NBG96976.1"/>
    <property type="molecule type" value="Genomic_DNA"/>
</dbReference>
<comment type="caution">
    <text evidence="3">The sequence shown here is derived from an EMBL/GenBank/DDBJ whole genome shotgun (WGS) entry which is preliminary data.</text>
</comment>
<accession>A0A845QFZ5</accession>
<dbReference type="Proteomes" id="UP000470384">
    <property type="component" value="Unassembled WGS sequence"/>
</dbReference>
<feature type="transmembrane region" description="Helical" evidence="2">
    <location>
        <begin position="61"/>
        <end position="81"/>
    </location>
</feature>
<evidence type="ECO:0000256" key="1">
    <source>
        <dbReference type="SAM" id="MobiDB-lite"/>
    </source>
</evidence>
<evidence type="ECO:0000256" key="2">
    <source>
        <dbReference type="SAM" id="Phobius"/>
    </source>
</evidence>
<sequence>MTQPHRPRSDKQPPMPRDTGGAAKWRKAAFSLSIGFTMLAFLVIGVLAYVPGMTTYQEGLILFAELGVGVMLVAGIAWMLAASLRKPSDR</sequence>
<organism evidence="3 4">
    <name type="scientific">Pyruvatibacter mobilis</name>
    <dbReference type="NCBI Taxonomy" id="1712261"/>
    <lineage>
        <taxon>Bacteria</taxon>
        <taxon>Pseudomonadati</taxon>
        <taxon>Pseudomonadota</taxon>
        <taxon>Alphaproteobacteria</taxon>
        <taxon>Hyphomicrobiales</taxon>
        <taxon>Parvibaculaceae</taxon>
        <taxon>Pyruvatibacter</taxon>
    </lineage>
</organism>
<proteinExistence type="predicted"/>
<feature type="transmembrane region" description="Helical" evidence="2">
    <location>
        <begin position="28"/>
        <end position="49"/>
    </location>
</feature>
<protein>
    <submittedName>
        <fullName evidence="3">Uncharacterized protein</fullName>
    </submittedName>
</protein>
<keyword evidence="2" id="KW-0812">Transmembrane</keyword>
<keyword evidence="2" id="KW-1133">Transmembrane helix</keyword>
<dbReference type="GeneID" id="300653977"/>
<dbReference type="RefSeq" id="WP_160588966.1">
    <property type="nucleotide sequence ID" value="NZ_BMHN01000001.1"/>
</dbReference>
<keyword evidence="4" id="KW-1185">Reference proteome</keyword>
<dbReference type="AlphaFoldDB" id="A0A845QFZ5"/>
<reference evidence="3 4" key="1">
    <citation type="journal article" date="2016" name="Int. J. Syst. Evol. Microbiol.">
        <title>Pyruvatibacter mobilis gen. nov., sp. nov., a marine bacterium from the culture broth of Picochlorum sp. 122.</title>
        <authorList>
            <person name="Wang G."/>
            <person name="Tang M."/>
            <person name="Wu H."/>
            <person name="Dai S."/>
            <person name="Li T."/>
            <person name="Chen C."/>
            <person name="He H."/>
            <person name="Fan J."/>
            <person name="Xiang W."/>
            <person name="Li X."/>
        </authorList>
    </citation>
    <scope>NUCLEOTIDE SEQUENCE [LARGE SCALE GENOMIC DNA]</scope>
    <source>
        <strain evidence="3 4">GYP-11</strain>
    </source>
</reference>
<name>A0A845QFZ5_9HYPH</name>